<sequence>MEKQKRILIVEDDMIIAANLSLQLSQLNYEITGIESRGEEAVLHAQLNPPDMVLMDINLRGALDGVETARRIHEHQDIPVIYLTANNDEATFNRAKETRPRAFISKPFNKLDLQRTVALVAEEIRTETDGPKPQSGEVAVMNDRVFIRHNGKMIKLLLDQILYIEADRNYCKLATNSGEYLVVCTLKTIEGELDTSKFVRVHRSFMVNLAKLDVVAEGHLEIARKTIPISKSYKEQLMARLHTL</sequence>
<evidence type="ECO:0000313" key="5">
    <source>
        <dbReference type="EMBL" id="MCX2720285.1"/>
    </source>
</evidence>
<dbReference type="Pfam" id="PF00072">
    <property type="entry name" value="Response_reg"/>
    <property type="match status" value="1"/>
</dbReference>
<dbReference type="EMBL" id="JAPFQP010000004">
    <property type="protein sequence ID" value="MCX2720285.1"/>
    <property type="molecule type" value="Genomic_DNA"/>
</dbReference>
<proteinExistence type="predicted"/>
<evidence type="ECO:0000256" key="2">
    <source>
        <dbReference type="PROSITE-ProRule" id="PRU00169"/>
    </source>
</evidence>
<reference evidence="5" key="1">
    <citation type="submission" date="2022-11" db="EMBL/GenBank/DDBJ databases">
        <title>The characterization of three novel Bacteroidetes species and genomic analysis of their roles in tidal elemental geochemical cycles.</title>
        <authorList>
            <person name="Ma K.-J."/>
        </authorList>
    </citation>
    <scope>NUCLEOTIDE SEQUENCE</scope>
    <source>
        <strain evidence="5">M415</strain>
    </source>
</reference>
<dbReference type="Pfam" id="PF04397">
    <property type="entry name" value="LytTR"/>
    <property type="match status" value="1"/>
</dbReference>
<comment type="caution">
    <text evidence="5">The sequence shown here is derived from an EMBL/GenBank/DDBJ whole genome shotgun (WGS) entry which is preliminary data.</text>
</comment>
<dbReference type="Proteomes" id="UP001207116">
    <property type="component" value="Unassembled WGS sequence"/>
</dbReference>
<organism evidence="5 6">
    <name type="scientific">Lentiprolixibacter aurantiacus</name>
    <dbReference type="NCBI Taxonomy" id="2993939"/>
    <lineage>
        <taxon>Bacteria</taxon>
        <taxon>Pseudomonadati</taxon>
        <taxon>Bacteroidota</taxon>
        <taxon>Flavobacteriia</taxon>
        <taxon>Flavobacteriales</taxon>
        <taxon>Flavobacteriaceae</taxon>
        <taxon>Lentiprolixibacter</taxon>
    </lineage>
</organism>
<dbReference type="SMART" id="SM00850">
    <property type="entry name" value="LytTR"/>
    <property type="match status" value="1"/>
</dbReference>
<dbReference type="InterPro" id="IPR007492">
    <property type="entry name" value="LytTR_DNA-bd_dom"/>
</dbReference>
<dbReference type="Gene3D" id="3.40.50.2300">
    <property type="match status" value="1"/>
</dbReference>
<dbReference type="RefSeq" id="WP_266014171.1">
    <property type="nucleotide sequence ID" value="NZ_JAPFQP010000004.1"/>
</dbReference>
<accession>A0AAE3SP67</accession>
<dbReference type="GO" id="GO:0000160">
    <property type="term" value="P:phosphorelay signal transduction system"/>
    <property type="evidence" value="ECO:0007669"/>
    <property type="project" value="InterPro"/>
</dbReference>
<dbReference type="AlphaFoldDB" id="A0AAE3SP67"/>
<feature type="domain" description="HTH LytTR-type" evidence="4">
    <location>
        <begin position="147"/>
        <end position="243"/>
    </location>
</feature>
<dbReference type="PROSITE" id="PS50930">
    <property type="entry name" value="HTH_LYTTR"/>
    <property type="match status" value="1"/>
</dbReference>
<keyword evidence="6" id="KW-1185">Reference proteome</keyword>
<dbReference type="SUPFAM" id="SSF52172">
    <property type="entry name" value="CheY-like"/>
    <property type="match status" value="1"/>
</dbReference>
<gene>
    <name evidence="5" type="ORF">OO016_11785</name>
</gene>
<evidence type="ECO:0000259" key="3">
    <source>
        <dbReference type="PROSITE" id="PS50110"/>
    </source>
</evidence>
<feature type="modified residue" description="4-aspartylphosphate" evidence="2">
    <location>
        <position position="56"/>
    </location>
</feature>
<name>A0AAE3SP67_9FLAO</name>
<dbReference type="Gene3D" id="2.40.50.1020">
    <property type="entry name" value="LytTr DNA-binding domain"/>
    <property type="match status" value="1"/>
</dbReference>
<dbReference type="SMART" id="SM00448">
    <property type="entry name" value="REC"/>
    <property type="match status" value="1"/>
</dbReference>
<dbReference type="InterPro" id="IPR050595">
    <property type="entry name" value="Bact_response_regulator"/>
</dbReference>
<evidence type="ECO:0000259" key="4">
    <source>
        <dbReference type="PROSITE" id="PS50930"/>
    </source>
</evidence>
<dbReference type="InterPro" id="IPR011006">
    <property type="entry name" value="CheY-like_superfamily"/>
</dbReference>
<evidence type="ECO:0000256" key="1">
    <source>
        <dbReference type="ARBA" id="ARBA00022553"/>
    </source>
</evidence>
<dbReference type="CDD" id="cd17534">
    <property type="entry name" value="REC_DC-like"/>
    <property type="match status" value="1"/>
</dbReference>
<dbReference type="PANTHER" id="PTHR44591">
    <property type="entry name" value="STRESS RESPONSE REGULATOR PROTEIN 1"/>
    <property type="match status" value="1"/>
</dbReference>
<evidence type="ECO:0000313" key="6">
    <source>
        <dbReference type="Proteomes" id="UP001207116"/>
    </source>
</evidence>
<keyword evidence="1 2" id="KW-0597">Phosphoprotein</keyword>
<dbReference type="PANTHER" id="PTHR44591:SF3">
    <property type="entry name" value="RESPONSE REGULATORY DOMAIN-CONTAINING PROTEIN"/>
    <property type="match status" value="1"/>
</dbReference>
<dbReference type="InterPro" id="IPR001789">
    <property type="entry name" value="Sig_transdc_resp-reg_receiver"/>
</dbReference>
<dbReference type="PROSITE" id="PS50110">
    <property type="entry name" value="RESPONSE_REGULATORY"/>
    <property type="match status" value="1"/>
</dbReference>
<protein>
    <submittedName>
        <fullName evidence="5">Response regulator</fullName>
    </submittedName>
</protein>
<dbReference type="GO" id="GO:0003677">
    <property type="term" value="F:DNA binding"/>
    <property type="evidence" value="ECO:0007669"/>
    <property type="project" value="InterPro"/>
</dbReference>
<feature type="domain" description="Response regulatory" evidence="3">
    <location>
        <begin position="6"/>
        <end position="121"/>
    </location>
</feature>